<evidence type="ECO:0000313" key="1">
    <source>
        <dbReference type="EMBL" id="ARU14875.1"/>
    </source>
</evidence>
<dbReference type="KEGG" id="cman:A9D14_00195"/>
<evidence type="ECO:0000313" key="2">
    <source>
        <dbReference type="Proteomes" id="UP000195807"/>
    </source>
</evidence>
<protein>
    <submittedName>
        <fullName evidence="1">Uncharacterized protein</fullName>
    </submittedName>
</protein>
<name>A0A1Z1F812_9SPHN</name>
<dbReference type="EMBL" id="CP019602">
    <property type="protein sequence ID" value="ARU14875.1"/>
    <property type="molecule type" value="Genomic_DNA"/>
</dbReference>
<dbReference type="Proteomes" id="UP000195807">
    <property type="component" value="Chromosome"/>
</dbReference>
<reference evidence="1 2" key="1">
    <citation type="submission" date="2017-01" db="EMBL/GenBank/DDBJ databases">
        <title>Complete genome sequence of esterase-producing bacterium Croceicoccus marinus E4A9.</title>
        <authorList>
            <person name="Wu Y.-H."/>
            <person name="Cheng H."/>
            <person name="Xu L."/>
            <person name="Huo Y.-Y."/>
            <person name="Wang C.-S."/>
            <person name="Xu X.-W."/>
        </authorList>
    </citation>
    <scope>NUCLEOTIDE SEQUENCE [LARGE SCALE GENOMIC DNA]</scope>
    <source>
        <strain evidence="1 2">E4A9</strain>
    </source>
</reference>
<accession>A0A1Z1F812</accession>
<dbReference type="OrthoDB" id="7433243at2"/>
<organism evidence="1 2">
    <name type="scientific">Croceicoccus marinus</name>
    <dbReference type="NCBI Taxonomy" id="450378"/>
    <lineage>
        <taxon>Bacteria</taxon>
        <taxon>Pseudomonadati</taxon>
        <taxon>Pseudomonadota</taxon>
        <taxon>Alphaproteobacteria</taxon>
        <taxon>Sphingomonadales</taxon>
        <taxon>Erythrobacteraceae</taxon>
        <taxon>Croceicoccus</taxon>
    </lineage>
</organism>
<dbReference type="AlphaFoldDB" id="A0A1Z1F812"/>
<keyword evidence="2" id="KW-1185">Reference proteome</keyword>
<dbReference type="RefSeq" id="WP_066841947.1">
    <property type="nucleotide sequence ID" value="NZ_CP019602.1"/>
</dbReference>
<proteinExistence type="predicted"/>
<sequence>MVKYIYLQPDEQMPEVADEDAWLIVEASDDGRFFGSGYGFRASGEGVFYASSAESDVTLEAALATATEWARERGVPTIWVQTSPAL</sequence>
<gene>
    <name evidence="1" type="ORF">A9D14_00195</name>
</gene>
<dbReference type="STRING" id="450378.GCA_001661675_00039"/>